<comment type="caution">
    <text evidence="2">The sequence shown here is derived from an EMBL/GenBank/DDBJ whole genome shotgun (WGS) entry which is preliminary data.</text>
</comment>
<feature type="transmembrane region" description="Helical" evidence="1">
    <location>
        <begin position="174"/>
        <end position="192"/>
    </location>
</feature>
<dbReference type="Proteomes" id="UP000052237">
    <property type="component" value="Unassembled WGS sequence"/>
</dbReference>
<gene>
    <name evidence="2" type="ORF">ERS686654_00696</name>
</gene>
<dbReference type="AlphaFoldDB" id="A0A0S4RP37"/>
<keyword evidence="1" id="KW-0812">Transmembrane</keyword>
<evidence type="ECO:0000256" key="1">
    <source>
        <dbReference type="SAM" id="Phobius"/>
    </source>
</evidence>
<dbReference type="EMBL" id="FAVB01000002">
    <property type="protein sequence ID" value="CUU75918.1"/>
    <property type="molecule type" value="Genomic_DNA"/>
</dbReference>
<reference evidence="2 3" key="1">
    <citation type="submission" date="2015-11" db="EMBL/GenBank/DDBJ databases">
        <authorList>
            <consortium name="Pathogen Informatics"/>
        </authorList>
    </citation>
    <scope>NUCLEOTIDE SEQUENCE [LARGE SCALE GENOMIC DNA]</scope>
    <source>
        <strain evidence="2 3">006A-0059</strain>
    </source>
</reference>
<dbReference type="RefSeq" id="WP_059435024.1">
    <property type="nucleotide sequence ID" value="NZ_FAVB01000002.1"/>
</dbReference>
<evidence type="ECO:0000313" key="3">
    <source>
        <dbReference type="Proteomes" id="UP000052237"/>
    </source>
</evidence>
<keyword evidence="3" id="KW-1185">Reference proteome</keyword>
<evidence type="ECO:0000313" key="2">
    <source>
        <dbReference type="EMBL" id="CUU75918.1"/>
    </source>
</evidence>
<keyword evidence="1" id="KW-0472">Membrane</keyword>
<sequence>MKLSIFFKSGLIAALLSVSNLNGIVIDNAGIISDNVRTKLNQIGSELKEKTGVTLDLITTKDSDLRSATKDHESNLKKPYILLAISPKTEDKKSGKVDIFASDDAYALFDKDAVLSPYPEVGTILPILVSNKGEDIYNAAMLNGYADISDMVAKSKDVILVNSIGNSNKTILNLLRYFVYGSMFLVIVVFLVRKFKGGLHA</sequence>
<name>A0A0S4RP37_CAMHY</name>
<keyword evidence="1" id="KW-1133">Transmembrane helix</keyword>
<protein>
    <submittedName>
        <fullName evidence="2">Membrane protein</fullName>
    </submittedName>
</protein>
<proteinExistence type="predicted"/>
<accession>A0A0S4RP37</accession>
<organism evidence="2 3">
    <name type="scientific">Campylobacter hyointestinalis subsp. hyointestinalis</name>
    <dbReference type="NCBI Taxonomy" id="91352"/>
    <lineage>
        <taxon>Bacteria</taxon>
        <taxon>Pseudomonadati</taxon>
        <taxon>Campylobacterota</taxon>
        <taxon>Epsilonproteobacteria</taxon>
        <taxon>Campylobacterales</taxon>
        <taxon>Campylobacteraceae</taxon>
        <taxon>Campylobacter</taxon>
    </lineage>
</organism>